<accession>A0A066XJJ6</accession>
<organism evidence="1 2">
    <name type="scientific">Colletotrichum sublineola</name>
    <name type="common">Sorghum anthracnose fungus</name>
    <dbReference type="NCBI Taxonomy" id="1173701"/>
    <lineage>
        <taxon>Eukaryota</taxon>
        <taxon>Fungi</taxon>
        <taxon>Dikarya</taxon>
        <taxon>Ascomycota</taxon>
        <taxon>Pezizomycotina</taxon>
        <taxon>Sordariomycetes</taxon>
        <taxon>Hypocreomycetidae</taxon>
        <taxon>Glomerellales</taxon>
        <taxon>Glomerellaceae</taxon>
        <taxon>Colletotrichum</taxon>
        <taxon>Colletotrichum graminicola species complex</taxon>
    </lineage>
</organism>
<evidence type="ECO:0000313" key="2">
    <source>
        <dbReference type="Proteomes" id="UP000027238"/>
    </source>
</evidence>
<keyword evidence="2" id="KW-1185">Reference proteome</keyword>
<dbReference type="EMBL" id="JMSE01000519">
    <property type="protein sequence ID" value="KDN69373.1"/>
    <property type="molecule type" value="Genomic_DNA"/>
</dbReference>
<gene>
    <name evidence="1" type="ORF">CSUB01_09996</name>
</gene>
<proteinExistence type="predicted"/>
<protein>
    <submittedName>
        <fullName evidence="1">Uncharacterized protein</fullName>
    </submittedName>
</protein>
<dbReference type="Proteomes" id="UP000027238">
    <property type="component" value="Unassembled WGS sequence"/>
</dbReference>
<name>A0A066XJJ6_COLSU</name>
<comment type="caution">
    <text evidence="1">The sequence shown here is derived from an EMBL/GenBank/DDBJ whole genome shotgun (WGS) entry which is preliminary data.</text>
</comment>
<dbReference type="AlphaFoldDB" id="A0A066XJJ6"/>
<reference evidence="2" key="1">
    <citation type="journal article" date="2014" name="Genome Announc.">
        <title>Draft genome sequence of Colletotrichum sublineola, a destructive pathogen of cultivated sorghum.</title>
        <authorList>
            <person name="Baroncelli R."/>
            <person name="Sanz-Martin J.M."/>
            <person name="Rech G.E."/>
            <person name="Sukno S.A."/>
            <person name="Thon M.R."/>
        </authorList>
    </citation>
    <scope>NUCLEOTIDE SEQUENCE [LARGE SCALE GENOMIC DNA]</scope>
    <source>
        <strain evidence="2">TX430BB</strain>
    </source>
</reference>
<sequence length="125" mass="13834">MCSILKEVKLSKDESWRPGVFDPASVKSNTNCKLETINVPAILAALQSNPGWKIRFTDEQDGSTLWYVSFQTEKKKGVILKAYIASTSACFINTIKSGLPVKQVYVDVLLSHAGAEVLVFGKYFD</sequence>
<dbReference type="HOGENOM" id="CLU_1992488_0_0_1"/>
<evidence type="ECO:0000313" key="1">
    <source>
        <dbReference type="EMBL" id="KDN69373.1"/>
    </source>
</evidence>